<dbReference type="RefSeq" id="WP_016877639.1">
    <property type="nucleotide sequence ID" value="NZ_AJLN01000015.1"/>
</dbReference>
<comment type="caution">
    <text evidence="1">The sequence shown here is derived from an EMBL/GenBank/DDBJ whole genome shotgun (WGS) entry which is preliminary data.</text>
</comment>
<accession>A0A433NLK7</accession>
<dbReference type="STRING" id="211165.GCA_000317285_00049"/>
<protein>
    <submittedName>
        <fullName evidence="1">Uncharacterized protein</fullName>
    </submittedName>
</protein>
<dbReference type="EMBL" id="RSCJ01000006">
    <property type="protein sequence ID" value="RUR83783.1"/>
    <property type="molecule type" value="Genomic_DNA"/>
</dbReference>
<evidence type="ECO:0000313" key="2">
    <source>
        <dbReference type="Proteomes" id="UP000268857"/>
    </source>
</evidence>
<gene>
    <name evidence="1" type="ORF">PCC6912_20260</name>
</gene>
<dbReference type="Proteomes" id="UP000268857">
    <property type="component" value="Unassembled WGS sequence"/>
</dbReference>
<organism evidence="1 2">
    <name type="scientific">Chlorogloeopsis fritschii PCC 6912</name>
    <dbReference type="NCBI Taxonomy" id="211165"/>
    <lineage>
        <taxon>Bacteria</taxon>
        <taxon>Bacillati</taxon>
        <taxon>Cyanobacteriota</taxon>
        <taxon>Cyanophyceae</taxon>
        <taxon>Nostocales</taxon>
        <taxon>Chlorogloeopsidaceae</taxon>
        <taxon>Chlorogloeopsis</taxon>
    </lineage>
</organism>
<keyword evidence="2" id="KW-1185">Reference proteome</keyword>
<proteinExistence type="predicted"/>
<evidence type="ECO:0000313" key="1">
    <source>
        <dbReference type="EMBL" id="RUR83783.1"/>
    </source>
</evidence>
<dbReference type="AlphaFoldDB" id="A0A433NLK7"/>
<name>A0A433NLK7_CHLFR</name>
<sequence>MNTVVNSKPFTKKPKQQQTQIISPQELEYLELQAAKAYETANYYHMRYN</sequence>
<reference evidence="1 2" key="1">
    <citation type="journal article" date="2019" name="Genome Biol. Evol.">
        <title>Day and night: Metabolic profiles and evolutionary relationships of six axenic non-marine cyanobacteria.</title>
        <authorList>
            <person name="Will S.E."/>
            <person name="Henke P."/>
            <person name="Boedeker C."/>
            <person name="Huang S."/>
            <person name="Brinkmann H."/>
            <person name="Rohde M."/>
            <person name="Jarek M."/>
            <person name="Friedl T."/>
            <person name="Seufert S."/>
            <person name="Schumacher M."/>
            <person name="Overmann J."/>
            <person name="Neumann-Schaal M."/>
            <person name="Petersen J."/>
        </authorList>
    </citation>
    <scope>NUCLEOTIDE SEQUENCE [LARGE SCALE GENOMIC DNA]</scope>
    <source>
        <strain evidence="1 2">PCC 6912</strain>
    </source>
</reference>